<dbReference type="Pfam" id="PF01381">
    <property type="entry name" value="HTH_3"/>
    <property type="match status" value="1"/>
</dbReference>
<dbReference type="InterPro" id="IPR001387">
    <property type="entry name" value="Cro/C1-type_HTH"/>
</dbReference>
<dbReference type="SUPFAM" id="SSF47413">
    <property type="entry name" value="lambda repressor-like DNA-binding domains"/>
    <property type="match status" value="1"/>
</dbReference>
<dbReference type="Proteomes" id="UP000195321">
    <property type="component" value="Unassembled WGS sequence"/>
</dbReference>
<proteinExistence type="predicted"/>
<dbReference type="Pfam" id="PF13424">
    <property type="entry name" value="TPR_12"/>
    <property type="match status" value="1"/>
</dbReference>
<sequence>MKIGEKIRQIRIHREMTQGELVNGICSIPYLSRVENGTAKPSHSFLEKVSAKLNMSLDYLMEQNSTNFEKDITTITTKYKKANVLTESEISFLELHTREMHPLPILLQIFGVLLHYYARTSSPKKGDSIYQQAINLIPNRPNQLFAEDFSYYYIACGNYFYMKQDFIKTNEYYEQANQLLTMEENLQRANLYYNMSLVKQRLIKNQSVSRKYSKKAYEIYSKLNNKVFISSTLITIAVQYHLDERYEESLQYLKEAEGYVKELHNPAMYFAMIYYNYGRVYQGLEKFDTAIQHLNRSLKINVAINQQESNIYALRSLIEIYLHLKEWEQINKVMPEAIKILEAYDMPSVYIEIHVYKAHLYKIQGDSYSYEKEMQRIIDFGMDNRQYIQVKKLATELGDHFYGLRAYKLGAKYFKIALQCDLDIEDFQNNF</sequence>
<dbReference type="EMBL" id="MWPX01000020">
    <property type="protein sequence ID" value="OUM47689.1"/>
    <property type="molecule type" value="Genomic_DNA"/>
</dbReference>
<dbReference type="SMART" id="SM00530">
    <property type="entry name" value="HTH_XRE"/>
    <property type="match status" value="1"/>
</dbReference>
<dbReference type="RefSeq" id="WP_088094269.1">
    <property type="nucleotide sequence ID" value="NZ_JBALMA010000123.1"/>
</dbReference>
<dbReference type="PROSITE" id="PS50005">
    <property type="entry name" value="TPR"/>
    <property type="match status" value="1"/>
</dbReference>
<feature type="domain" description="HTH cro/C1-type" evidence="2">
    <location>
        <begin position="7"/>
        <end position="60"/>
    </location>
</feature>
<dbReference type="GO" id="GO:0003677">
    <property type="term" value="F:DNA binding"/>
    <property type="evidence" value="ECO:0007669"/>
    <property type="project" value="InterPro"/>
</dbReference>
<reference evidence="3 4" key="1">
    <citation type="submission" date="2017-02" db="EMBL/GenBank/DDBJ databases">
        <title>Bacillus pseudomycoides isolate FSL K6-0042.</title>
        <authorList>
            <person name="Kovac J."/>
        </authorList>
    </citation>
    <scope>NUCLEOTIDE SEQUENCE [LARGE SCALE GENOMIC DNA]</scope>
    <source>
        <strain evidence="3 4">FSL K6-0042</strain>
    </source>
</reference>
<dbReference type="CDD" id="cd00093">
    <property type="entry name" value="HTH_XRE"/>
    <property type="match status" value="1"/>
</dbReference>
<comment type="caution">
    <text evidence="3">The sequence shown here is derived from an EMBL/GenBank/DDBJ whole genome shotgun (WGS) entry which is preliminary data.</text>
</comment>
<evidence type="ECO:0000313" key="3">
    <source>
        <dbReference type="EMBL" id="OUM47689.1"/>
    </source>
</evidence>
<dbReference type="PANTHER" id="PTHR37038">
    <property type="entry name" value="TRANSCRIPTIONAL REGULATOR-RELATED"/>
    <property type="match status" value="1"/>
</dbReference>
<protein>
    <submittedName>
        <fullName evidence="3">Transcriptional regulator</fullName>
    </submittedName>
</protein>
<dbReference type="InterPro" id="IPR010982">
    <property type="entry name" value="Lambda_DNA-bd_dom_sf"/>
</dbReference>
<feature type="repeat" description="TPR" evidence="1">
    <location>
        <begin position="271"/>
        <end position="304"/>
    </location>
</feature>
<name>A0A1Y3MB91_9BACI</name>
<keyword evidence="1" id="KW-0802">TPR repeat</keyword>
<gene>
    <name evidence="3" type="ORF">BW425_17160</name>
</gene>
<evidence type="ECO:0000259" key="2">
    <source>
        <dbReference type="PROSITE" id="PS50943"/>
    </source>
</evidence>
<dbReference type="InterPro" id="IPR011990">
    <property type="entry name" value="TPR-like_helical_dom_sf"/>
</dbReference>
<dbReference type="PANTHER" id="PTHR37038:SF14">
    <property type="entry name" value="TRANSCRIPTIONAL ACTIVATOR"/>
    <property type="match status" value="1"/>
</dbReference>
<dbReference type="AlphaFoldDB" id="A0A1Y3MB91"/>
<dbReference type="SUPFAM" id="SSF48452">
    <property type="entry name" value="TPR-like"/>
    <property type="match status" value="1"/>
</dbReference>
<dbReference type="Gene3D" id="1.25.40.10">
    <property type="entry name" value="Tetratricopeptide repeat domain"/>
    <property type="match status" value="2"/>
</dbReference>
<dbReference type="InterPro" id="IPR053163">
    <property type="entry name" value="HTH-type_regulator_Rgg"/>
</dbReference>
<organism evidence="3 4">
    <name type="scientific">Bacillus pseudomycoides</name>
    <dbReference type="NCBI Taxonomy" id="64104"/>
    <lineage>
        <taxon>Bacteria</taxon>
        <taxon>Bacillati</taxon>
        <taxon>Bacillota</taxon>
        <taxon>Bacilli</taxon>
        <taxon>Bacillales</taxon>
        <taxon>Bacillaceae</taxon>
        <taxon>Bacillus</taxon>
        <taxon>Bacillus cereus group</taxon>
    </lineage>
</organism>
<dbReference type="PROSITE" id="PS50943">
    <property type="entry name" value="HTH_CROC1"/>
    <property type="match status" value="1"/>
</dbReference>
<accession>A0A1Y3MB91</accession>
<dbReference type="SMART" id="SM00028">
    <property type="entry name" value="TPR"/>
    <property type="match status" value="2"/>
</dbReference>
<evidence type="ECO:0000313" key="4">
    <source>
        <dbReference type="Proteomes" id="UP000195321"/>
    </source>
</evidence>
<evidence type="ECO:0000256" key="1">
    <source>
        <dbReference type="PROSITE-ProRule" id="PRU00339"/>
    </source>
</evidence>
<dbReference type="InterPro" id="IPR019734">
    <property type="entry name" value="TPR_rpt"/>
</dbReference>